<protein>
    <submittedName>
        <fullName evidence="2">Uncharacterized protein</fullName>
    </submittedName>
</protein>
<proteinExistence type="predicted"/>
<organism evidence="2 3">
    <name type="scientific">Araneus ventricosus</name>
    <name type="common">Orbweaver spider</name>
    <name type="synonym">Epeira ventricosa</name>
    <dbReference type="NCBI Taxonomy" id="182803"/>
    <lineage>
        <taxon>Eukaryota</taxon>
        <taxon>Metazoa</taxon>
        <taxon>Ecdysozoa</taxon>
        <taxon>Arthropoda</taxon>
        <taxon>Chelicerata</taxon>
        <taxon>Arachnida</taxon>
        <taxon>Araneae</taxon>
        <taxon>Araneomorphae</taxon>
        <taxon>Entelegynae</taxon>
        <taxon>Araneoidea</taxon>
        <taxon>Araneidae</taxon>
        <taxon>Araneus</taxon>
    </lineage>
</organism>
<dbReference type="AlphaFoldDB" id="A0A4Y2CB52"/>
<dbReference type="OrthoDB" id="6423597at2759"/>
<sequence length="93" mass="10226">MKSVGISILLRLLTSVGFGRQPFGVQVLTYKEFTTYLFQVEANKRLNKRLNSSTLVSASSDPDNLSVITPADYLIGSTLDAILESNVTDFKIP</sequence>
<dbReference type="Proteomes" id="UP000499080">
    <property type="component" value="Unassembled WGS sequence"/>
</dbReference>
<evidence type="ECO:0000313" key="3">
    <source>
        <dbReference type="Proteomes" id="UP000499080"/>
    </source>
</evidence>
<comment type="caution">
    <text evidence="2">The sequence shown here is derived from an EMBL/GenBank/DDBJ whole genome shotgun (WGS) entry which is preliminary data.</text>
</comment>
<evidence type="ECO:0000313" key="2">
    <source>
        <dbReference type="EMBL" id="GBM01489.1"/>
    </source>
</evidence>
<evidence type="ECO:0000256" key="1">
    <source>
        <dbReference type="SAM" id="SignalP"/>
    </source>
</evidence>
<dbReference type="EMBL" id="BGPR01000170">
    <property type="protein sequence ID" value="GBM01489.1"/>
    <property type="molecule type" value="Genomic_DNA"/>
</dbReference>
<reference evidence="2 3" key="1">
    <citation type="journal article" date="2019" name="Sci. Rep.">
        <title>Orb-weaving spider Araneus ventricosus genome elucidates the spidroin gene catalogue.</title>
        <authorList>
            <person name="Kono N."/>
            <person name="Nakamura H."/>
            <person name="Ohtoshi R."/>
            <person name="Moran D.A.P."/>
            <person name="Shinohara A."/>
            <person name="Yoshida Y."/>
            <person name="Fujiwara M."/>
            <person name="Mori M."/>
            <person name="Tomita M."/>
            <person name="Arakawa K."/>
        </authorList>
    </citation>
    <scope>NUCLEOTIDE SEQUENCE [LARGE SCALE GENOMIC DNA]</scope>
</reference>
<name>A0A4Y2CB52_ARAVE</name>
<feature type="chain" id="PRO_5021430845" evidence="1">
    <location>
        <begin position="20"/>
        <end position="93"/>
    </location>
</feature>
<keyword evidence="1" id="KW-0732">Signal</keyword>
<feature type="signal peptide" evidence="1">
    <location>
        <begin position="1"/>
        <end position="19"/>
    </location>
</feature>
<gene>
    <name evidence="2" type="ORF">AVEN_209301_1</name>
</gene>
<accession>A0A4Y2CB52</accession>
<keyword evidence="3" id="KW-1185">Reference proteome</keyword>